<dbReference type="Proteomes" id="UP000192746">
    <property type="component" value="Unassembled WGS sequence"/>
</dbReference>
<evidence type="ECO:0000313" key="2">
    <source>
        <dbReference type="EMBL" id="ORL47118.1"/>
    </source>
</evidence>
<evidence type="ECO:0000256" key="1">
    <source>
        <dbReference type="SAM" id="SignalP"/>
    </source>
</evidence>
<proteinExistence type="predicted"/>
<accession>A0A1Y1T7T5</accession>
<evidence type="ECO:0000313" key="3">
    <source>
        <dbReference type="Proteomes" id="UP000192746"/>
    </source>
</evidence>
<dbReference type="STRING" id="1185767.IIF7_00100"/>
<gene>
    <name evidence="2" type="ORF">IIF7_00100</name>
</gene>
<keyword evidence="1" id="KW-0732">Signal</keyword>
<keyword evidence="3" id="KW-1185">Reference proteome</keyword>
<dbReference type="RefSeq" id="WP_139801241.1">
    <property type="nucleotide sequence ID" value="NZ_ARYN01000001.1"/>
</dbReference>
<comment type="caution">
    <text evidence="2">The sequence shown here is derived from an EMBL/GenBank/DDBJ whole genome shotgun (WGS) entry which is preliminary data.</text>
</comment>
<sequence>MKKLRLSLYCFFLMTFTTNYAQVTTPKPGNFKSITDGGTGSQPILNTIMHDLLDNKNAYNSNLKTIGSPYLDESYKIATVYYQGELQENFYARHNILNDEIELKQTILPEEQPKALIRDKNIKLIFEDGKEIYFRKYKPKKDNAVNGFVYAINDSATYNAYKVINAKFSEGHAATSSMVKEVPNRFSHFSSYYYSSKPEEILRPLPSNYKKFIKTLEPELQEKLKAYIKENRLNLKEDDEIKSIFDYLNNNLK</sequence>
<reference evidence="2 3" key="1">
    <citation type="submission" date="2013-04" db="EMBL/GenBank/DDBJ databases">
        <title>Zunongwangia sp. 22II14-10F7 Genome Sequencing.</title>
        <authorList>
            <person name="Lai Q."/>
            <person name="Shao Z."/>
        </authorList>
    </citation>
    <scope>NUCLEOTIDE SEQUENCE [LARGE SCALE GENOMIC DNA]</scope>
    <source>
        <strain evidence="2 3">22II14-10F7</strain>
    </source>
</reference>
<organism evidence="2 3">
    <name type="scientific">Zunongwangia atlantica 22II14-10F7</name>
    <dbReference type="NCBI Taxonomy" id="1185767"/>
    <lineage>
        <taxon>Bacteria</taxon>
        <taxon>Pseudomonadati</taxon>
        <taxon>Bacteroidota</taxon>
        <taxon>Flavobacteriia</taxon>
        <taxon>Flavobacteriales</taxon>
        <taxon>Flavobacteriaceae</taxon>
        <taxon>Zunongwangia</taxon>
    </lineage>
</organism>
<dbReference type="EMBL" id="ARYN01000001">
    <property type="protein sequence ID" value="ORL47118.1"/>
    <property type="molecule type" value="Genomic_DNA"/>
</dbReference>
<feature type="chain" id="PRO_5013322229" evidence="1">
    <location>
        <begin position="22"/>
        <end position="253"/>
    </location>
</feature>
<name>A0A1Y1T7T5_9FLAO</name>
<dbReference type="AlphaFoldDB" id="A0A1Y1T7T5"/>
<protein>
    <submittedName>
        <fullName evidence="2">Uncharacterized protein</fullName>
    </submittedName>
</protein>
<feature type="signal peptide" evidence="1">
    <location>
        <begin position="1"/>
        <end position="21"/>
    </location>
</feature>
<dbReference type="OrthoDB" id="1420518at2"/>